<keyword evidence="3 9" id="KW-0812">Transmembrane</keyword>
<dbReference type="Proteomes" id="UP001165085">
    <property type="component" value="Unassembled WGS sequence"/>
</dbReference>
<evidence type="ECO:0000256" key="1">
    <source>
        <dbReference type="ARBA" id="ARBA00004141"/>
    </source>
</evidence>
<keyword evidence="4" id="KW-0677">Repeat</keyword>
<dbReference type="EMBL" id="BRXY01000058">
    <property type="protein sequence ID" value="GMH59366.1"/>
    <property type="molecule type" value="Genomic_DNA"/>
</dbReference>
<evidence type="ECO:0000256" key="5">
    <source>
        <dbReference type="ARBA" id="ARBA00022989"/>
    </source>
</evidence>
<dbReference type="Pfam" id="PF00168">
    <property type="entry name" value="C2"/>
    <property type="match status" value="2"/>
</dbReference>
<evidence type="ECO:0000256" key="9">
    <source>
        <dbReference type="SAM" id="Phobius"/>
    </source>
</evidence>
<dbReference type="Pfam" id="PF00520">
    <property type="entry name" value="Ion_trans"/>
    <property type="match status" value="1"/>
</dbReference>
<dbReference type="InterPro" id="IPR005821">
    <property type="entry name" value="Ion_trans_dom"/>
</dbReference>
<keyword evidence="12" id="KW-1185">Reference proteome</keyword>
<evidence type="ECO:0000256" key="6">
    <source>
        <dbReference type="ARBA" id="ARBA00023136"/>
    </source>
</evidence>
<protein>
    <recommendedName>
        <fullName evidence="10">C2 domain-containing protein</fullName>
    </recommendedName>
</protein>
<keyword evidence="6 9" id="KW-0472">Membrane</keyword>
<evidence type="ECO:0000259" key="10">
    <source>
        <dbReference type="PROSITE" id="PS50004"/>
    </source>
</evidence>
<feature type="transmembrane region" description="Helical" evidence="9">
    <location>
        <begin position="1927"/>
        <end position="1948"/>
    </location>
</feature>
<feature type="domain" description="C2" evidence="10">
    <location>
        <begin position="693"/>
        <end position="827"/>
    </location>
</feature>
<dbReference type="InterPro" id="IPR000008">
    <property type="entry name" value="C2_dom"/>
</dbReference>
<gene>
    <name evidence="11" type="ORF">TrST_g14321</name>
</gene>
<feature type="coiled-coil region" evidence="7">
    <location>
        <begin position="2014"/>
        <end position="2041"/>
    </location>
</feature>
<evidence type="ECO:0000313" key="12">
    <source>
        <dbReference type="Proteomes" id="UP001165085"/>
    </source>
</evidence>
<dbReference type="CDD" id="cd00030">
    <property type="entry name" value="C2"/>
    <property type="match status" value="1"/>
</dbReference>
<dbReference type="Gene3D" id="1.10.287.70">
    <property type="match status" value="1"/>
</dbReference>
<keyword evidence="5 9" id="KW-1133">Transmembrane helix</keyword>
<dbReference type="GO" id="GO:0016020">
    <property type="term" value="C:membrane"/>
    <property type="evidence" value="ECO:0007669"/>
    <property type="project" value="UniProtKB-SubCell"/>
</dbReference>
<accession>A0A9W6ZWN7</accession>
<feature type="region of interest" description="Disordered" evidence="8">
    <location>
        <begin position="1402"/>
        <end position="1463"/>
    </location>
</feature>
<dbReference type="SMART" id="SM00239">
    <property type="entry name" value="C2"/>
    <property type="match status" value="2"/>
</dbReference>
<name>A0A9W6ZWN7_9STRA</name>
<feature type="compositionally biased region" description="Low complexity" evidence="8">
    <location>
        <begin position="26"/>
        <end position="50"/>
    </location>
</feature>
<feature type="region of interest" description="Disordered" evidence="8">
    <location>
        <begin position="463"/>
        <end position="484"/>
    </location>
</feature>
<dbReference type="GO" id="GO:0005216">
    <property type="term" value="F:monoatomic ion channel activity"/>
    <property type="evidence" value="ECO:0007669"/>
    <property type="project" value="InterPro"/>
</dbReference>
<feature type="compositionally biased region" description="Polar residues" evidence="8">
    <location>
        <begin position="469"/>
        <end position="484"/>
    </location>
</feature>
<evidence type="ECO:0000256" key="7">
    <source>
        <dbReference type="SAM" id="Coils"/>
    </source>
</evidence>
<evidence type="ECO:0000256" key="3">
    <source>
        <dbReference type="ARBA" id="ARBA00022692"/>
    </source>
</evidence>
<dbReference type="InterPro" id="IPR035892">
    <property type="entry name" value="C2_domain_sf"/>
</dbReference>
<evidence type="ECO:0000256" key="8">
    <source>
        <dbReference type="SAM" id="MobiDB-lite"/>
    </source>
</evidence>
<dbReference type="PROSITE" id="PS50004">
    <property type="entry name" value="C2"/>
    <property type="match status" value="2"/>
</dbReference>
<evidence type="ECO:0000256" key="2">
    <source>
        <dbReference type="ARBA" id="ARBA00004167"/>
    </source>
</evidence>
<comment type="subcellular location">
    <subcellularLocation>
        <location evidence="1">Membrane</location>
        <topology evidence="1">Multi-pass membrane protein</topology>
    </subcellularLocation>
    <subcellularLocation>
        <location evidence="2">Membrane</location>
        <topology evidence="2">Single-pass membrane protein</topology>
    </subcellularLocation>
</comment>
<dbReference type="OrthoDB" id="270970at2759"/>
<dbReference type="SUPFAM" id="SSF49562">
    <property type="entry name" value="C2 domain (Calcium/lipid-binding domain, CaLB)"/>
    <property type="match status" value="2"/>
</dbReference>
<comment type="caution">
    <text evidence="11">The sequence shown here is derived from an EMBL/GenBank/DDBJ whole genome shotgun (WGS) entry which is preliminary data.</text>
</comment>
<feature type="compositionally biased region" description="Acidic residues" evidence="8">
    <location>
        <begin position="1407"/>
        <end position="1428"/>
    </location>
</feature>
<feature type="transmembrane region" description="Helical" evidence="9">
    <location>
        <begin position="1840"/>
        <end position="1858"/>
    </location>
</feature>
<evidence type="ECO:0000256" key="4">
    <source>
        <dbReference type="ARBA" id="ARBA00022737"/>
    </source>
</evidence>
<dbReference type="GO" id="GO:0007009">
    <property type="term" value="P:plasma membrane organization"/>
    <property type="evidence" value="ECO:0007669"/>
    <property type="project" value="TreeGrafter"/>
</dbReference>
<proteinExistence type="predicted"/>
<dbReference type="PANTHER" id="PTHR12546:SF33">
    <property type="entry name" value="SPERM VESICLE FUSION PROTEIN FER-1"/>
    <property type="match status" value="1"/>
</dbReference>
<keyword evidence="7" id="KW-0175">Coiled coil</keyword>
<reference evidence="12" key="1">
    <citation type="journal article" date="2023" name="Commun. Biol.">
        <title>Genome analysis of Parmales, the sister group of diatoms, reveals the evolutionary specialization of diatoms from phago-mixotrophs to photoautotrophs.</title>
        <authorList>
            <person name="Ban H."/>
            <person name="Sato S."/>
            <person name="Yoshikawa S."/>
            <person name="Yamada K."/>
            <person name="Nakamura Y."/>
            <person name="Ichinomiya M."/>
            <person name="Sato N."/>
            <person name="Blanc-Mathieu R."/>
            <person name="Endo H."/>
            <person name="Kuwata A."/>
            <person name="Ogata H."/>
        </authorList>
    </citation>
    <scope>NUCLEOTIDE SEQUENCE [LARGE SCALE GENOMIC DNA]</scope>
    <source>
        <strain evidence="12">NIES 3701</strain>
    </source>
</reference>
<dbReference type="InterPro" id="IPR037721">
    <property type="entry name" value="Ferlin"/>
</dbReference>
<feature type="transmembrane region" description="Helical" evidence="9">
    <location>
        <begin position="1778"/>
        <end position="1795"/>
    </location>
</feature>
<dbReference type="Gene3D" id="2.60.40.150">
    <property type="entry name" value="C2 domain"/>
    <property type="match status" value="2"/>
</dbReference>
<evidence type="ECO:0000313" key="11">
    <source>
        <dbReference type="EMBL" id="GMH59366.1"/>
    </source>
</evidence>
<feature type="region of interest" description="Disordered" evidence="8">
    <location>
        <begin position="1"/>
        <end position="79"/>
    </location>
</feature>
<sequence>MDLSLITGGRGGRRSSVIAVKGDDNSQPSPGSTSPSLQSSPTSPQSTPRSMPGPPLPTLSVLDSPALPNPSNPGPSTLYSATSVSLNSFASPGLTPHPYPKYPDNLTFDQPVLLNRHASIQSSQKGSPILENGVYTCYCTIHSISLLHSDDPIDPVVFVEFMGKKFNTRFGGEGGGIIHFEKGFRGKEELTQETFERLEIKVNVINANCFSRSDESVGVYSLDVSRIYPSTTGFSRRWVGLVETGEGKSVSGWLKLSVAIAGPGQVIESDFAGTPTQIEEEKRNELMDIYTEPYIPITVTKEVKYLVTSLYEVQELCIDEGMVHVEVEVGEKKMSSQTLTLSSNSVDFNSEVWLPIHKPSLCKFLKIYIWRSTPALGGGTQKEILATFKVELSEAENKNGAYFANLYGAHVTDGGQNWSSPSVLEAAREAEYNYNVFPDLSKAPNYRGRLLLKHRIEDEFPKDVIGNMQKKNQSPEQNRKNSLLENSQSYTNLEGALSRMPSLAALPNLKRKRIQIAYDDHVKAFHGRAFRRHVTQFSADRPEETKYEIVCETIRGTEMPSFNENSNNPAAPRSKIVISLSCGSFKTSTSPADNINGVCEFYGLLSLECVLPVDVSACPDVVISACSVSSDGATITPFSYERFPFSSLFEEGKKSEVRWLTLREDKARDLLGAEQFPGSLMMKLATAANKFEEKENWVEEIDKNDDESKHIVRVHVYQGAEFEGDRGRPSYVNVNFNGEKAKKSHVSTATNFPLWYETIEFESDLPSPLYFPQVNVQVYQKGDVVGSSHMDNFMDDYIGCVNVKLTDQHIVSPGAPSNLRPTAEDWHLLGVEEVGDVQGKLLVLVEVIPKTGAPLPPVPDLHPEMETKLLEAIVISCNNLDVVPPLDFPSVGLTLANGTSEEFTKGSRRPTKTDPDYLERKVLKVEVPKNDLFMDSFPLIARLYNNKSNNRRKIYGECLIRLDGKFEHKARGTVVGSTPKNGINQNALQRLQIDSPRLNIKNEADAEDLDVKIGTDLRFQLGRTILDEPLEEHIDKPFVDFSFGRDGKRIGQMKAKIGFLENPLVDTPSINFNILSKANPKRYTIRCYVLQAWGLMTTSQDEQTGRPKKPNPYFQVKCGATTLNDRENAQHGMVDFNAYKCFELTTTIPSAKGGTQLEVSVMSKNNHSADEVVGSTKIDLLNRYYSKTWNELGMCNRVTSGSGEVGQAIYDDIEKVVKDASKMKAVSEDEIDELFGGADMREWFEAKGRCKECNAKWNNDLRQFQCYCHSIKYIREVHQRLQTKPGESRPITIPTSRLPRGEVRLWVDILPVAEAKIFPVAFYLPEDYIKNLFKQAQSKISRYSNFNDQNIIDAIEGLDVINKLSTFYGKQKGNSVIRQCIHFKKYDMLKYFLKKHPLAAFTRHDPDEGDDEDIVDSASDSDSESDEGWGEKDDEKKDERSMEDDHDGGRGSGGAEEGDEDDIQRVVSDAIEDGERMQKITTVDCFDFAIHQEDFQAVVIMMETISGPLVKDFKYIPEHFTRYVREMLAADYQDLVCQVLRFLPLAVNSPDEDTKGQIGDGKFEGGGRIQVRTSACDLGSLSFLNELLDKVDTSVFDSETMALVVEEMWNKFIYKRFQFEFMLFLLFVSLWCVQCESYASKDSSGSGYQDADSVSGAILALTIFSINTYFMMKELRQAKLQAEQRFSKRSEAQGLMGGLAGAAGAPAGALMNLMNGAAVAPEEGEGNGGEALPKKKRKRKKIFKRMRSVKNAMALSSKVPWDVLVKSYFSDPVNAFDFLNVVFIYISIVCLKFPIFTPKVEVIICCLATFTLTFKSTSYLRGFGETGWLVKVLYQNAYDMRPFMLIMFMLTFGFSVIFRVSLHELQVGDCGVETVGEDDAMPEEWSCQAAPYSSLPRSYANVFAMAILGDFDTGLFDDVTHTEISYFMFYILMIYIFVVCLNALIALLGESYGDIQANANANIRKERANLIVEHLLVMPLRERERIEKASRNLDKYVDKKDWLLGDGRIFETDKDETQEAVEQLRGEVQELKGLLEKVLNNQN</sequence>
<dbReference type="PANTHER" id="PTHR12546">
    <property type="entry name" value="FER-1-LIKE"/>
    <property type="match status" value="1"/>
</dbReference>
<feature type="compositionally biased region" description="Basic and acidic residues" evidence="8">
    <location>
        <begin position="1429"/>
        <end position="1440"/>
    </location>
</feature>
<organism evidence="11 12">
    <name type="scientific">Triparma strigata</name>
    <dbReference type="NCBI Taxonomy" id="1606541"/>
    <lineage>
        <taxon>Eukaryota</taxon>
        <taxon>Sar</taxon>
        <taxon>Stramenopiles</taxon>
        <taxon>Ochrophyta</taxon>
        <taxon>Bolidophyceae</taxon>
        <taxon>Parmales</taxon>
        <taxon>Triparmaceae</taxon>
        <taxon>Triparma</taxon>
    </lineage>
</organism>
<feature type="domain" description="C2" evidence="10">
    <location>
        <begin position="1066"/>
        <end position="1193"/>
    </location>
</feature>